<reference evidence="2 3" key="1">
    <citation type="submission" date="2019-09" db="EMBL/GenBank/DDBJ databases">
        <authorList>
            <person name="Chandra G."/>
            <person name="Truman W A."/>
        </authorList>
    </citation>
    <scope>NUCLEOTIDE SEQUENCE [LARGE SCALE GENOMIC DNA]</scope>
    <source>
        <strain evidence="2">PS718</strain>
    </source>
</reference>
<evidence type="ECO:0000256" key="1">
    <source>
        <dbReference type="SAM" id="Coils"/>
    </source>
</evidence>
<protein>
    <submittedName>
        <fullName evidence="2">Uncharacterized protein</fullName>
    </submittedName>
</protein>
<proteinExistence type="predicted"/>
<keyword evidence="1" id="KW-0175">Coiled coil</keyword>
<evidence type="ECO:0000313" key="3">
    <source>
        <dbReference type="Proteomes" id="UP000325375"/>
    </source>
</evidence>
<accession>A0A5E7B6R5</accession>
<dbReference type="RefSeq" id="WP_224788408.1">
    <property type="nucleotide sequence ID" value="NZ_CABVHX010000005.1"/>
</dbReference>
<feature type="coiled-coil region" evidence="1">
    <location>
        <begin position="148"/>
        <end position="182"/>
    </location>
</feature>
<evidence type="ECO:0000313" key="2">
    <source>
        <dbReference type="EMBL" id="VVN87206.1"/>
    </source>
</evidence>
<dbReference type="Proteomes" id="UP000325375">
    <property type="component" value="Unassembled WGS sequence"/>
</dbReference>
<name>A0A5E7B6R5_PSEFL</name>
<dbReference type="AlphaFoldDB" id="A0A5E7B6R5"/>
<sequence>MVEAVKERPHWNLGGPIHVWCKTTPAHGTYDSWFHFVPEGTRGSWPATYCFEYGLGAIQRSGGMSKRASHLYPWDGGTEADQDPPEQVYCGTGGVMTEEQLTNDWRHVTCKRCLNIHEKELAARAADDRDQKAKLFDEAQAITINLGHRNISTALKALIRERDQLKAERDNLREDRDGLLEAGAHLL</sequence>
<organism evidence="2 3">
    <name type="scientific">Pseudomonas fluorescens</name>
    <dbReference type="NCBI Taxonomy" id="294"/>
    <lineage>
        <taxon>Bacteria</taxon>
        <taxon>Pseudomonadati</taxon>
        <taxon>Pseudomonadota</taxon>
        <taxon>Gammaproteobacteria</taxon>
        <taxon>Pseudomonadales</taxon>
        <taxon>Pseudomonadaceae</taxon>
        <taxon>Pseudomonas</taxon>
    </lineage>
</organism>
<gene>
    <name evidence="2" type="ORF">PS718_01589</name>
</gene>
<dbReference type="EMBL" id="CABVHX010000005">
    <property type="protein sequence ID" value="VVN87206.1"/>
    <property type="molecule type" value="Genomic_DNA"/>
</dbReference>